<dbReference type="AlphaFoldDB" id="A0A6M0RT16"/>
<feature type="transmembrane region" description="Helical" evidence="1">
    <location>
        <begin position="185"/>
        <end position="204"/>
    </location>
</feature>
<accession>A0A6M0RT16</accession>
<name>A0A6M0RT16_9CYAN</name>
<feature type="transmembrane region" description="Helical" evidence="1">
    <location>
        <begin position="43"/>
        <end position="63"/>
    </location>
</feature>
<keyword evidence="1" id="KW-0472">Membrane</keyword>
<keyword evidence="1" id="KW-1133">Transmembrane helix</keyword>
<dbReference type="Proteomes" id="UP000481033">
    <property type="component" value="Unassembled WGS sequence"/>
</dbReference>
<organism evidence="2 3">
    <name type="scientific">Adonisia turfae CCMR0081</name>
    <dbReference type="NCBI Taxonomy" id="2292702"/>
    <lineage>
        <taxon>Bacteria</taxon>
        <taxon>Bacillati</taxon>
        <taxon>Cyanobacteriota</taxon>
        <taxon>Adonisia</taxon>
        <taxon>Adonisia turfae</taxon>
    </lineage>
</organism>
<dbReference type="RefSeq" id="WP_163702240.1">
    <property type="nucleotide sequence ID" value="NZ_QXHD01000004.1"/>
</dbReference>
<reference evidence="2 3" key="1">
    <citation type="journal article" date="2020" name="Microb. Ecol.">
        <title>Ecogenomics of the Marine Benthic Filamentous Cyanobacterium Adonisia.</title>
        <authorList>
            <person name="Walter J.M."/>
            <person name="Coutinho F.H."/>
            <person name="Leomil L."/>
            <person name="Hargreaves P.I."/>
            <person name="Campeao M.E."/>
            <person name="Vieira V.V."/>
            <person name="Silva B.S."/>
            <person name="Fistarol G.O."/>
            <person name="Salomon P.S."/>
            <person name="Sawabe T."/>
            <person name="Mino S."/>
            <person name="Hosokawa M."/>
            <person name="Miyashita H."/>
            <person name="Maruyama F."/>
            <person name="van Verk M.C."/>
            <person name="Dutilh B.E."/>
            <person name="Thompson C.C."/>
            <person name="Thompson F.L."/>
        </authorList>
    </citation>
    <scope>NUCLEOTIDE SEQUENCE [LARGE SCALE GENOMIC DNA]</scope>
    <source>
        <strain evidence="2 3">CCMR0081</strain>
    </source>
</reference>
<sequence length="236" mass="27082">MEQLKYFLGPFELFASIIGGSPFIVAGFLLYNPVESLADLAPVIQSSGTLAISLTFLFLSYIIGGTVQTLSWRYFLLLCHVFKQEYLYMDSQLRERDKKLKQAELGNTSSLDFEDRLVLQLQQKIGLPKKMRWINARLKAYLRENNSPSVTAAEMHTASHIMYRNLSLGCLILGFVSLINTFRVSSLELLIVAPFFGYVAYLMFRRSVSFKKWQNRELLLGFYFAVTKEIVPRESD</sequence>
<gene>
    <name evidence="2" type="ORF">DXZ20_27410</name>
</gene>
<evidence type="ECO:0000313" key="2">
    <source>
        <dbReference type="EMBL" id="NEZ59306.1"/>
    </source>
</evidence>
<dbReference type="EMBL" id="QXHD01000004">
    <property type="protein sequence ID" value="NEZ59306.1"/>
    <property type="molecule type" value="Genomic_DNA"/>
</dbReference>
<keyword evidence="1" id="KW-0812">Transmembrane</keyword>
<proteinExistence type="predicted"/>
<protein>
    <submittedName>
        <fullName evidence="2">Uncharacterized protein</fullName>
    </submittedName>
</protein>
<feature type="transmembrane region" description="Helical" evidence="1">
    <location>
        <begin position="161"/>
        <end position="179"/>
    </location>
</feature>
<comment type="caution">
    <text evidence="2">The sequence shown here is derived from an EMBL/GenBank/DDBJ whole genome shotgun (WGS) entry which is preliminary data.</text>
</comment>
<feature type="transmembrane region" description="Helical" evidence="1">
    <location>
        <begin position="12"/>
        <end position="31"/>
    </location>
</feature>
<evidence type="ECO:0000256" key="1">
    <source>
        <dbReference type="SAM" id="Phobius"/>
    </source>
</evidence>
<keyword evidence="3" id="KW-1185">Reference proteome</keyword>
<evidence type="ECO:0000313" key="3">
    <source>
        <dbReference type="Proteomes" id="UP000481033"/>
    </source>
</evidence>